<evidence type="ECO:0000313" key="4">
    <source>
        <dbReference type="Proteomes" id="UP001276564"/>
    </source>
</evidence>
<comment type="caution">
    <text evidence="3">The sequence shown here is derived from an EMBL/GenBank/DDBJ whole genome shotgun (WGS) entry which is preliminary data.</text>
</comment>
<keyword evidence="4" id="KW-1185">Reference proteome</keyword>
<feature type="transmembrane region" description="Helical" evidence="2">
    <location>
        <begin position="31"/>
        <end position="48"/>
    </location>
</feature>
<accession>A0ABU5AHE2</accession>
<keyword evidence="2" id="KW-1133">Transmembrane helix</keyword>
<name>A0ABU5AHE2_9HYPH</name>
<gene>
    <name evidence="3" type="ORF">RFM23_03540</name>
</gene>
<feature type="region of interest" description="Disordered" evidence="1">
    <location>
        <begin position="91"/>
        <end position="115"/>
    </location>
</feature>
<keyword evidence="2" id="KW-0472">Membrane</keyword>
<dbReference type="EMBL" id="JAVIIP010000002">
    <property type="protein sequence ID" value="MDX8536690.1"/>
    <property type="molecule type" value="Genomic_DNA"/>
</dbReference>
<proteinExistence type="predicted"/>
<reference evidence="3 4" key="1">
    <citation type="submission" date="2023-08" db="EMBL/GenBank/DDBJ databases">
        <title>Implementing the SeqCode for naming new Mesorhizobium species isolated from Vachellia karroo root nodules.</title>
        <authorList>
            <person name="Van Lill M."/>
        </authorList>
    </citation>
    <scope>NUCLEOTIDE SEQUENCE [LARGE SCALE GENOMIC DNA]</scope>
    <source>
        <strain evidence="3 4">VK4B</strain>
    </source>
</reference>
<keyword evidence="2" id="KW-0812">Transmembrane</keyword>
<protein>
    <submittedName>
        <fullName evidence="3">Exopolysaccharide production repressor exox</fullName>
    </submittedName>
</protein>
<dbReference type="Proteomes" id="UP001276564">
    <property type="component" value="Unassembled WGS sequence"/>
</dbReference>
<sequence length="115" mass="12533">MAHGEILGWVSRHFCMLASVDGSTEMSLPKFIFGMLFALAIVISWSYFEGASLGTIVLRAVICAAIIQAGYFVLVFLMVARSAPTTADRMREAERSLGAPKAAEGEKFSARRSIR</sequence>
<feature type="transmembrane region" description="Helical" evidence="2">
    <location>
        <begin position="54"/>
        <end position="80"/>
    </location>
</feature>
<evidence type="ECO:0000256" key="2">
    <source>
        <dbReference type="SAM" id="Phobius"/>
    </source>
</evidence>
<evidence type="ECO:0000256" key="1">
    <source>
        <dbReference type="SAM" id="MobiDB-lite"/>
    </source>
</evidence>
<evidence type="ECO:0000313" key="3">
    <source>
        <dbReference type="EMBL" id="MDX8536690.1"/>
    </source>
</evidence>
<dbReference type="RefSeq" id="WP_320319690.1">
    <property type="nucleotide sequence ID" value="NZ_JAVIIP010000002.1"/>
</dbReference>
<organism evidence="3 4">
    <name type="scientific">Mesorhizobium abyssinicae</name>
    <dbReference type="NCBI Taxonomy" id="1209958"/>
    <lineage>
        <taxon>Bacteria</taxon>
        <taxon>Pseudomonadati</taxon>
        <taxon>Pseudomonadota</taxon>
        <taxon>Alphaproteobacteria</taxon>
        <taxon>Hyphomicrobiales</taxon>
        <taxon>Phyllobacteriaceae</taxon>
        <taxon>Mesorhizobium</taxon>
    </lineage>
</organism>